<dbReference type="EMBL" id="ADVG01000004">
    <property type="protein sequence ID" value="EFH81351.1"/>
    <property type="molecule type" value="Genomic_DNA"/>
</dbReference>
<feature type="transmembrane region" description="Helical" evidence="1">
    <location>
        <begin position="80"/>
        <end position="102"/>
    </location>
</feature>
<keyword evidence="1" id="KW-0812">Transmembrane</keyword>
<proteinExistence type="predicted"/>
<dbReference type="eggNOG" id="COG1277">
    <property type="taxonomic scope" value="Bacteria"/>
</dbReference>
<feature type="transmembrane region" description="Helical" evidence="1">
    <location>
        <begin position="122"/>
        <end position="144"/>
    </location>
</feature>
<comment type="caution">
    <text evidence="2">The sequence shown here is derived from an EMBL/GenBank/DDBJ whole genome shotgun (WGS) entry which is preliminary data.</text>
</comment>
<dbReference type="Proteomes" id="UP000004508">
    <property type="component" value="Unassembled WGS sequence"/>
</dbReference>
<dbReference type="OrthoDB" id="3579673at2"/>
<keyword evidence="1" id="KW-0472">Membrane</keyword>
<dbReference type="RefSeq" id="WP_007918658.1">
    <property type="nucleotide sequence ID" value="NZ_ADVG01000004.1"/>
</dbReference>
<protein>
    <submittedName>
        <fullName evidence="2">Uncharacterized protein</fullName>
    </submittedName>
</protein>
<organism evidence="2 3">
    <name type="scientific">Ktedonobacter racemifer DSM 44963</name>
    <dbReference type="NCBI Taxonomy" id="485913"/>
    <lineage>
        <taxon>Bacteria</taxon>
        <taxon>Bacillati</taxon>
        <taxon>Chloroflexota</taxon>
        <taxon>Ktedonobacteria</taxon>
        <taxon>Ktedonobacterales</taxon>
        <taxon>Ktedonobacteraceae</taxon>
        <taxon>Ktedonobacter</taxon>
    </lineage>
</organism>
<reference evidence="2 3" key="1">
    <citation type="journal article" date="2011" name="Stand. Genomic Sci.">
        <title>Non-contiguous finished genome sequence and contextual data of the filamentous soil bacterium Ktedonobacter racemifer type strain (SOSP1-21).</title>
        <authorList>
            <person name="Chang Y.J."/>
            <person name="Land M."/>
            <person name="Hauser L."/>
            <person name="Chertkov O."/>
            <person name="Del Rio T.G."/>
            <person name="Nolan M."/>
            <person name="Copeland A."/>
            <person name="Tice H."/>
            <person name="Cheng J.F."/>
            <person name="Lucas S."/>
            <person name="Han C."/>
            <person name="Goodwin L."/>
            <person name="Pitluck S."/>
            <person name="Ivanova N."/>
            <person name="Ovchinikova G."/>
            <person name="Pati A."/>
            <person name="Chen A."/>
            <person name="Palaniappan K."/>
            <person name="Mavromatis K."/>
            <person name="Liolios K."/>
            <person name="Brettin T."/>
            <person name="Fiebig A."/>
            <person name="Rohde M."/>
            <person name="Abt B."/>
            <person name="Goker M."/>
            <person name="Detter J.C."/>
            <person name="Woyke T."/>
            <person name="Bristow J."/>
            <person name="Eisen J.A."/>
            <person name="Markowitz V."/>
            <person name="Hugenholtz P."/>
            <person name="Kyrpides N.C."/>
            <person name="Klenk H.P."/>
            <person name="Lapidus A."/>
        </authorList>
    </citation>
    <scope>NUCLEOTIDE SEQUENCE [LARGE SCALE GENOMIC DNA]</scope>
    <source>
        <strain evidence="3">DSM 44963</strain>
    </source>
</reference>
<dbReference type="AlphaFoldDB" id="D6U4C1"/>
<feature type="transmembrane region" description="Helical" evidence="1">
    <location>
        <begin position="41"/>
        <end position="59"/>
    </location>
</feature>
<name>D6U4C1_KTERA</name>
<keyword evidence="3" id="KW-1185">Reference proteome</keyword>
<accession>D6U4C1</accession>
<evidence type="ECO:0000313" key="2">
    <source>
        <dbReference type="EMBL" id="EFH81351.1"/>
    </source>
</evidence>
<sequence length="282" mass="32037">MVWLTWRQHRVALLIGVLLLVFYAFILLGRNYDAFTFQFEVVMLLPLLVAVFVGAPLVARERAQRTHYVAWLQGTSRTRWLVIKLALVAAGVLVLATVLAFLEKALQDMLMGYGPFYIWSRYLVTGPVVVGLMLFGLMLGVLVGSLTRRSILAMALTFVLCTTCIIVFNNEYQYLVPPHVEYMEYHGNGYWGPQQGELVTYAGFADRQGQETGDIHGYCDWHDSASNGNINKCIRDLNLQWKTVYQPEENYWPLQYAGGALLLVFSLLFGILAIIRVRTIRD</sequence>
<feature type="transmembrane region" description="Helical" evidence="1">
    <location>
        <begin position="12"/>
        <end position="29"/>
    </location>
</feature>
<evidence type="ECO:0000313" key="3">
    <source>
        <dbReference type="Proteomes" id="UP000004508"/>
    </source>
</evidence>
<gene>
    <name evidence="2" type="ORF">Krac_2066</name>
</gene>
<evidence type="ECO:0000256" key="1">
    <source>
        <dbReference type="SAM" id="Phobius"/>
    </source>
</evidence>
<keyword evidence="1" id="KW-1133">Transmembrane helix</keyword>
<dbReference type="STRING" id="485913.Krac_2066"/>
<dbReference type="InParanoid" id="D6U4C1"/>
<feature type="transmembrane region" description="Helical" evidence="1">
    <location>
        <begin position="151"/>
        <end position="168"/>
    </location>
</feature>
<feature type="transmembrane region" description="Helical" evidence="1">
    <location>
        <begin position="254"/>
        <end position="275"/>
    </location>
</feature>